<keyword evidence="2" id="KW-1185">Reference proteome</keyword>
<gene>
    <name evidence="1" type="ORF">RSOLAG1IB_00771</name>
</gene>
<dbReference type="AlphaFoldDB" id="A0A0B7F7M2"/>
<protein>
    <submittedName>
        <fullName evidence="1">Uncharacterized protein</fullName>
    </submittedName>
</protein>
<organism evidence="1 2">
    <name type="scientific">Thanatephorus cucumeris (strain AG1-IB / isolate 7/3/14)</name>
    <name type="common">Lettuce bottom rot fungus</name>
    <name type="synonym">Rhizoctonia solani</name>
    <dbReference type="NCBI Taxonomy" id="1108050"/>
    <lineage>
        <taxon>Eukaryota</taxon>
        <taxon>Fungi</taxon>
        <taxon>Dikarya</taxon>
        <taxon>Basidiomycota</taxon>
        <taxon>Agaricomycotina</taxon>
        <taxon>Agaricomycetes</taxon>
        <taxon>Cantharellales</taxon>
        <taxon>Ceratobasidiaceae</taxon>
        <taxon>Rhizoctonia</taxon>
        <taxon>Rhizoctonia solani AG-1</taxon>
    </lineage>
</organism>
<reference evidence="1 2" key="1">
    <citation type="submission" date="2014-11" db="EMBL/GenBank/DDBJ databases">
        <authorList>
            <person name="Wibberg Daniel"/>
        </authorList>
    </citation>
    <scope>NUCLEOTIDE SEQUENCE [LARGE SCALE GENOMIC DNA]</scope>
    <source>
        <strain evidence="1">Rhizoctonia solani AG1-IB 7/3/14</strain>
    </source>
</reference>
<dbReference type="EMBL" id="LN679100">
    <property type="protein sequence ID" value="CEL52232.1"/>
    <property type="molecule type" value="Genomic_DNA"/>
</dbReference>
<name>A0A0B7F7M2_THACB</name>
<proteinExistence type="predicted"/>
<dbReference type="Proteomes" id="UP000059188">
    <property type="component" value="Unassembled WGS sequence"/>
</dbReference>
<evidence type="ECO:0000313" key="1">
    <source>
        <dbReference type="EMBL" id="CEL52232.1"/>
    </source>
</evidence>
<evidence type="ECO:0000313" key="2">
    <source>
        <dbReference type="Proteomes" id="UP000059188"/>
    </source>
</evidence>
<accession>A0A0B7F7M2</accession>
<sequence>MEANTNGPNLKGRPIKHVVHSRWRIPLSLCERRRKIQQGCTLMMERWGGAFHGPMSTIHAQGLPQMSCTAAQSQTHTGYAY</sequence>